<feature type="compositionally biased region" description="Polar residues" evidence="1">
    <location>
        <begin position="317"/>
        <end position="328"/>
    </location>
</feature>
<keyword evidence="2" id="KW-0732">Signal</keyword>
<dbReference type="InterPro" id="IPR045926">
    <property type="entry name" value="DUF6345"/>
</dbReference>
<name>D7CUS6_TRURR</name>
<evidence type="ECO:0000256" key="1">
    <source>
        <dbReference type="SAM" id="MobiDB-lite"/>
    </source>
</evidence>
<feature type="chain" id="PRO_5003094612" evidence="2">
    <location>
        <begin position="33"/>
        <end position="565"/>
    </location>
</feature>
<dbReference type="EMBL" id="CP002049">
    <property type="protein sequence ID" value="ADI14067.1"/>
    <property type="molecule type" value="Genomic_DNA"/>
</dbReference>
<dbReference type="HOGENOM" id="CLU_482265_0_0_0"/>
<dbReference type="eggNOG" id="ENOG502Z9IS">
    <property type="taxonomic scope" value="Bacteria"/>
</dbReference>
<accession>D7CUS6</accession>
<dbReference type="STRING" id="649638.Trad_0935"/>
<sequence>MNARIGYRQRTLVPLTLLALAACTNTPPTELAAQNTRELPVFVLQDSGVGAEQVQRLLEGVGVTAKISQADPSAPISYLDKARFMAVPSRTVARGTSKEGEGPVIRQVLDLEALKRRRPLPAQDALGRALEALRGAGMLPDTVSKYVRAEPRAEYSTFEATDRKGNVLARVNLDTHVLFDLRLSVADGVRLTGPGAKVKLVFGPSGRATQLYYGLYGLEEAGSVAVLGAQDAQEACAKALSRGAQVNPERVTTELLYYVPNAQGKLGSVKVTPSYLCESRVTLGDRTLDSRSVLIDAATGKPRFNARPAPGRPAPQIAQNTPSQNTLEPQRLGRVDAGTEYVGVSQGLGGSQANAGGFTNTMNARGVPVQFHWGDFSAWESDFKDPSRGGNDRAYVDDVDITFYTGHADGNGFTFPGANDDGFLEYTDAVWGERDLEWLVIAACGPLQETEGGLSHVQRWGPAFRGLHQMLAYATVSFDNTSEGRILAENLLGIRILWFDLGAKMVRQAWVEAATQTQPSSVTWAIMGPFGPGYTHNYNDFFWGKGSTSGDIGSPIGFWRVSGPS</sequence>
<dbReference type="Pfam" id="PF19872">
    <property type="entry name" value="DUF6345"/>
    <property type="match status" value="1"/>
</dbReference>
<dbReference type="KEGG" id="tra:Trad_0935"/>
<dbReference type="OrthoDB" id="3652569at2"/>
<reference evidence="3 4" key="2">
    <citation type="journal article" date="2011" name="Stand. Genomic Sci.">
        <title>Complete genome sequence of Truepera radiovictrix type strain (RQ-24).</title>
        <authorList>
            <person name="Ivanova N."/>
            <person name="Rohde C."/>
            <person name="Munk C."/>
            <person name="Nolan M."/>
            <person name="Lucas S."/>
            <person name="Del Rio T.G."/>
            <person name="Tice H."/>
            <person name="Deshpande S."/>
            <person name="Cheng J.F."/>
            <person name="Tapia R."/>
            <person name="Han C."/>
            <person name="Goodwin L."/>
            <person name="Pitluck S."/>
            <person name="Liolios K."/>
            <person name="Mavromatis K."/>
            <person name="Mikhailova N."/>
            <person name="Pati A."/>
            <person name="Chen A."/>
            <person name="Palaniappan K."/>
            <person name="Land M."/>
            <person name="Hauser L."/>
            <person name="Chang Y.J."/>
            <person name="Jeffries C.D."/>
            <person name="Brambilla E."/>
            <person name="Rohde M."/>
            <person name="Goker M."/>
            <person name="Tindall B.J."/>
            <person name="Woyke T."/>
            <person name="Bristow J."/>
            <person name="Eisen J.A."/>
            <person name="Markowitz V."/>
            <person name="Hugenholtz P."/>
            <person name="Kyrpides N.C."/>
            <person name="Klenk H.P."/>
            <person name="Lapidus A."/>
        </authorList>
    </citation>
    <scope>NUCLEOTIDE SEQUENCE [LARGE SCALE GENOMIC DNA]</scope>
    <source>
        <strain evidence="4">DSM 17093 / CIP 108686 / LMG 22925 / RQ-24</strain>
    </source>
</reference>
<organism evidence="3 4">
    <name type="scientific">Truepera radiovictrix (strain DSM 17093 / CIP 108686 / LMG 22925 / RQ-24)</name>
    <dbReference type="NCBI Taxonomy" id="649638"/>
    <lineage>
        <taxon>Bacteria</taxon>
        <taxon>Thermotogati</taxon>
        <taxon>Deinococcota</taxon>
        <taxon>Deinococci</taxon>
        <taxon>Trueperales</taxon>
        <taxon>Trueperaceae</taxon>
        <taxon>Truepera</taxon>
    </lineage>
</organism>
<keyword evidence="4" id="KW-1185">Reference proteome</keyword>
<dbReference type="AlphaFoldDB" id="D7CUS6"/>
<dbReference type="PROSITE" id="PS51257">
    <property type="entry name" value="PROKAR_LIPOPROTEIN"/>
    <property type="match status" value="1"/>
</dbReference>
<evidence type="ECO:0000313" key="4">
    <source>
        <dbReference type="Proteomes" id="UP000000379"/>
    </source>
</evidence>
<dbReference type="RefSeq" id="WP_013177439.1">
    <property type="nucleotide sequence ID" value="NC_014221.1"/>
</dbReference>
<reference evidence="4" key="1">
    <citation type="submission" date="2010-05" db="EMBL/GenBank/DDBJ databases">
        <title>The complete genome of Truepera radiovictris DSM 17093.</title>
        <authorList>
            <consortium name="US DOE Joint Genome Institute (JGI-PGF)"/>
            <person name="Lucas S."/>
            <person name="Copeland A."/>
            <person name="Lapidus A."/>
            <person name="Glavina del Rio T."/>
            <person name="Dalin E."/>
            <person name="Tice H."/>
            <person name="Bruce D."/>
            <person name="Goodwin L."/>
            <person name="Pitluck S."/>
            <person name="Kyrpides N."/>
            <person name="Mavromatis K."/>
            <person name="Ovchinnikova G."/>
            <person name="Munk A.C."/>
            <person name="Detter J.C."/>
            <person name="Han C."/>
            <person name="Tapia R."/>
            <person name="Land M."/>
            <person name="Hauser L."/>
            <person name="Markowitz V."/>
            <person name="Cheng J.-F."/>
            <person name="Hugenholtz P."/>
            <person name="Woyke T."/>
            <person name="Wu D."/>
            <person name="Tindall B."/>
            <person name="Pomrenke H.G."/>
            <person name="Brambilla E."/>
            <person name="Klenk H.-P."/>
            <person name="Eisen J.A."/>
        </authorList>
    </citation>
    <scope>NUCLEOTIDE SEQUENCE [LARGE SCALE GENOMIC DNA]</scope>
    <source>
        <strain evidence="4">DSM 17093 / CIP 108686 / LMG 22925 / RQ-24</strain>
    </source>
</reference>
<gene>
    <name evidence="3" type="ordered locus">Trad_0935</name>
</gene>
<evidence type="ECO:0000256" key="2">
    <source>
        <dbReference type="SAM" id="SignalP"/>
    </source>
</evidence>
<feature type="signal peptide" evidence="2">
    <location>
        <begin position="1"/>
        <end position="32"/>
    </location>
</feature>
<protein>
    <submittedName>
        <fullName evidence="3">Uncharacterized protein</fullName>
    </submittedName>
</protein>
<dbReference type="Proteomes" id="UP000000379">
    <property type="component" value="Chromosome"/>
</dbReference>
<evidence type="ECO:0000313" key="3">
    <source>
        <dbReference type="EMBL" id="ADI14067.1"/>
    </source>
</evidence>
<proteinExistence type="predicted"/>
<feature type="region of interest" description="Disordered" evidence="1">
    <location>
        <begin position="299"/>
        <end position="329"/>
    </location>
</feature>